<proteinExistence type="predicted"/>
<feature type="compositionally biased region" description="Basic and acidic residues" evidence="1">
    <location>
        <begin position="279"/>
        <end position="305"/>
    </location>
</feature>
<evidence type="ECO:0000256" key="1">
    <source>
        <dbReference type="SAM" id="MobiDB-lite"/>
    </source>
</evidence>
<dbReference type="GO" id="GO:0044183">
    <property type="term" value="F:protein folding chaperone"/>
    <property type="evidence" value="ECO:0007669"/>
    <property type="project" value="TreeGrafter"/>
</dbReference>
<organism evidence="3 4">
    <name type="scientific">Amanita thiersii Skay4041</name>
    <dbReference type="NCBI Taxonomy" id="703135"/>
    <lineage>
        <taxon>Eukaryota</taxon>
        <taxon>Fungi</taxon>
        <taxon>Dikarya</taxon>
        <taxon>Basidiomycota</taxon>
        <taxon>Agaricomycotina</taxon>
        <taxon>Agaricomycetes</taxon>
        <taxon>Agaricomycetidae</taxon>
        <taxon>Agaricales</taxon>
        <taxon>Pluteineae</taxon>
        <taxon>Amanitaceae</taxon>
        <taxon>Amanita</taxon>
    </lineage>
</organism>
<accession>A0A2A9NUH8</accession>
<dbReference type="AlphaFoldDB" id="A0A2A9NUH8"/>
<feature type="region of interest" description="Disordered" evidence="1">
    <location>
        <begin position="318"/>
        <end position="337"/>
    </location>
</feature>
<dbReference type="InterPro" id="IPR036869">
    <property type="entry name" value="J_dom_sf"/>
</dbReference>
<evidence type="ECO:0000313" key="3">
    <source>
        <dbReference type="EMBL" id="PFH51951.1"/>
    </source>
</evidence>
<keyword evidence="4" id="KW-1185">Reference proteome</keyword>
<dbReference type="GO" id="GO:0051087">
    <property type="term" value="F:protein-folding chaperone binding"/>
    <property type="evidence" value="ECO:0007669"/>
    <property type="project" value="TreeGrafter"/>
</dbReference>
<dbReference type="InterPro" id="IPR001623">
    <property type="entry name" value="DnaJ_domain"/>
</dbReference>
<dbReference type="OrthoDB" id="442087at2759"/>
<feature type="compositionally biased region" description="Basic residues" evidence="1">
    <location>
        <begin position="92"/>
        <end position="105"/>
    </location>
</feature>
<dbReference type="Proteomes" id="UP000242287">
    <property type="component" value="Unassembled WGS sequence"/>
</dbReference>
<evidence type="ECO:0000259" key="2">
    <source>
        <dbReference type="PROSITE" id="PS50076"/>
    </source>
</evidence>
<dbReference type="SUPFAM" id="SSF46565">
    <property type="entry name" value="Chaperone J-domain"/>
    <property type="match status" value="1"/>
</dbReference>
<dbReference type="STRING" id="703135.A0A2A9NUH8"/>
<feature type="region of interest" description="Disordered" evidence="1">
    <location>
        <begin position="199"/>
        <end position="218"/>
    </location>
</feature>
<dbReference type="PROSITE" id="PS00636">
    <property type="entry name" value="DNAJ_1"/>
    <property type="match status" value="1"/>
</dbReference>
<dbReference type="GO" id="GO:0005737">
    <property type="term" value="C:cytoplasm"/>
    <property type="evidence" value="ECO:0007669"/>
    <property type="project" value="TreeGrafter"/>
</dbReference>
<reference evidence="3 4" key="1">
    <citation type="submission" date="2014-02" db="EMBL/GenBank/DDBJ databases">
        <title>Transposable element dynamics among asymbiotic and ectomycorrhizal Amanita fungi.</title>
        <authorList>
            <consortium name="DOE Joint Genome Institute"/>
            <person name="Hess J."/>
            <person name="Skrede I."/>
            <person name="Wolfe B."/>
            <person name="LaButti K."/>
            <person name="Ohm R.A."/>
            <person name="Grigoriev I.V."/>
            <person name="Pringle A."/>
        </authorList>
    </citation>
    <scope>NUCLEOTIDE SEQUENCE [LARGE SCALE GENOMIC DNA]</scope>
    <source>
        <strain evidence="3 4">SKay4041</strain>
    </source>
</reference>
<feature type="domain" description="J" evidence="2">
    <location>
        <begin position="6"/>
        <end position="77"/>
    </location>
</feature>
<dbReference type="Pfam" id="PF00226">
    <property type="entry name" value="DnaJ"/>
    <property type="match status" value="1"/>
</dbReference>
<feature type="region of interest" description="Disordered" evidence="1">
    <location>
        <begin position="82"/>
        <end position="107"/>
    </location>
</feature>
<dbReference type="CDD" id="cd06257">
    <property type="entry name" value="DnaJ"/>
    <property type="match status" value="1"/>
</dbReference>
<dbReference type="PRINTS" id="PR00625">
    <property type="entry name" value="JDOMAIN"/>
</dbReference>
<feature type="region of interest" description="Disordered" evidence="1">
    <location>
        <begin position="264"/>
        <end position="306"/>
    </location>
</feature>
<name>A0A2A9NUH8_9AGAR</name>
<dbReference type="PANTHER" id="PTHR43948:SF10">
    <property type="entry name" value="MRJ, ISOFORM E"/>
    <property type="match status" value="1"/>
</dbReference>
<feature type="region of interest" description="Disordered" evidence="1">
    <location>
        <begin position="29"/>
        <end position="54"/>
    </location>
</feature>
<sequence>MSTNPSLYDTLELSKDASPEEIRRAYKKKALQTHPDRLPINATEDDKKNSEEQFRKVNNAYEILSDAQKRKLYDRFGVWPPPEPDQDYRSGHGPHRSRPYQRHPRGNTYPEPFMPGFSTFVFTDPFALFDEIFGAEFPEWRHRSGYSSFAHEDPFFSPFHDPFHRMPMGVSGLMARMERELFGMPSPFSTRAMIPPSHPFLSLEQPYRDRRGRNSGRFTQESYMTQTINGVTQSVHRRIDMDGNEHVTRSYPDGHEVYTINGLEQPVRGYLPSGSGGNKDARHESRHESRREQRHLPSSHVDGRHFAPAQLPQPISVARSEYSSPPPPYPDHESNAYNPRGCYADNVACNINISLQRMEMVDIGIEGTLNVNMLSPVS</sequence>
<dbReference type="SMART" id="SM00271">
    <property type="entry name" value="DnaJ"/>
    <property type="match status" value="1"/>
</dbReference>
<feature type="compositionally biased region" description="Basic and acidic residues" evidence="1">
    <location>
        <begin position="44"/>
        <end position="54"/>
    </location>
</feature>
<dbReference type="EMBL" id="KZ301983">
    <property type="protein sequence ID" value="PFH51951.1"/>
    <property type="molecule type" value="Genomic_DNA"/>
</dbReference>
<protein>
    <recommendedName>
        <fullName evidence="2">J domain-containing protein</fullName>
    </recommendedName>
</protein>
<dbReference type="InterPro" id="IPR018253">
    <property type="entry name" value="DnaJ_domain_CS"/>
</dbReference>
<dbReference type="PROSITE" id="PS50076">
    <property type="entry name" value="DNAJ_2"/>
    <property type="match status" value="1"/>
</dbReference>
<dbReference type="Gene3D" id="1.10.287.110">
    <property type="entry name" value="DnaJ domain"/>
    <property type="match status" value="1"/>
</dbReference>
<dbReference type="GO" id="GO:0051082">
    <property type="term" value="F:unfolded protein binding"/>
    <property type="evidence" value="ECO:0007669"/>
    <property type="project" value="TreeGrafter"/>
</dbReference>
<dbReference type="PANTHER" id="PTHR43948">
    <property type="entry name" value="DNAJ HOMOLOG SUBFAMILY B"/>
    <property type="match status" value="1"/>
</dbReference>
<gene>
    <name evidence="3" type="ORF">AMATHDRAFT_46730</name>
</gene>
<evidence type="ECO:0000313" key="4">
    <source>
        <dbReference type="Proteomes" id="UP000242287"/>
    </source>
</evidence>